<name>A0A0G4FF11_VITBC</name>
<dbReference type="Proteomes" id="UP000041254">
    <property type="component" value="Unassembled WGS sequence"/>
</dbReference>
<dbReference type="InterPro" id="IPR039028">
    <property type="entry name" value="BCKD/PDK"/>
</dbReference>
<keyword evidence="3" id="KW-0597">Phosphoprotein</keyword>
<evidence type="ECO:0000313" key="12">
    <source>
        <dbReference type="EMBL" id="CEM11776.1"/>
    </source>
</evidence>
<dbReference type="GO" id="GO:0004740">
    <property type="term" value="F:pyruvate dehydrogenase (acetyl-transferring) kinase activity"/>
    <property type="evidence" value="ECO:0007669"/>
    <property type="project" value="TreeGrafter"/>
</dbReference>
<keyword evidence="5 10" id="KW-0547">Nucleotide-binding</keyword>
<dbReference type="PhylomeDB" id="A0A0G4FF11"/>
<dbReference type="Pfam" id="PF10436">
    <property type="entry name" value="BCDHK_Adom3"/>
    <property type="match status" value="1"/>
</dbReference>
<dbReference type="Pfam" id="PF02518">
    <property type="entry name" value="HATPase_c"/>
    <property type="match status" value="1"/>
</dbReference>
<dbReference type="SUPFAM" id="SSF55874">
    <property type="entry name" value="ATPase domain of HSP90 chaperone/DNA topoisomerase II/histidine kinase"/>
    <property type="match status" value="1"/>
</dbReference>
<reference evidence="12 13" key="1">
    <citation type="submission" date="2014-11" db="EMBL/GenBank/DDBJ databases">
        <authorList>
            <person name="Zhu J."/>
            <person name="Qi W."/>
            <person name="Song R."/>
        </authorList>
    </citation>
    <scope>NUCLEOTIDE SEQUENCE [LARGE SCALE GENOMIC DNA]</scope>
</reference>
<keyword evidence="7 10" id="KW-0067">ATP-binding</keyword>
<evidence type="ECO:0000256" key="9">
    <source>
        <dbReference type="ARBA" id="ARBA00023128"/>
    </source>
</evidence>
<comment type="subcellular location">
    <subcellularLocation>
        <location evidence="1 10">Mitochondrion matrix</location>
    </subcellularLocation>
</comment>
<dbReference type="PROSITE" id="PS50109">
    <property type="entry name" value="HIS_KIN"/>
    <property type="match status" value="1"/>
</dbReference>
<dbReference type="InterPro" id="IPR036890">
    <property type="entry name" value="HATPase_C_sf"/>
</dbReference>
<keyword evidence="9 10" id="KW-0496">Mitochondrion</keyword>
<evidence type="ECO:0000256" key="8">
    <source>
        <dbReference type="ARBA" id="ARBA00022946"/>
    </source>
</evidence>
<dbReference type="AlphaFoldDB" id="A0A0G4FF11"/>
<dbReference type="InterPro" id="IPR005467">
    <property type="entry name" value="His_kinase_dom"/>
</dbReference>
<dbReference type="STRING" id="1169540.A0A0G4FF11"/>
<comment type="similarity">
    <text evidence="2 10">Belongs to the PDK/BCKDK protein kinase family.</text>
</comment>
<dbReference type="Gene3D" id="1.20.140.20">
    <property type="entry name" value="Alpha-ketoacid/pyruvate dehydrogenase kinase, N-terminal domain"/>
    <property type="match status" value="1"/>
</dbReference>
<dbReference type="EC" id="2.7.11.-" evidence="10"/>
<dbReference type="InterPro" id="IPR003594">
    <property type="entry name" value="HATPase_dom"/>
</dbReference>
<evidence type="ECO:0000313" key="13">
    <source>
        <dbReference type="Proteomes" id="UP000041254"/>
    </source>
</evidence>
<evidence type="ECO:0000256" key="4">
    <source>
        <dbReference type="ARBA" id="ARBA00022679"/>
    </source>
</evidence>
<dbReference type="EMBL" id="CDMY01000425">
    <property type="protein sequence ID" value="CEM11776.1"/>
    <property type="molecule type" value="Genomic_DNA"/>
</dbReference>
<keyword evidence="6 10" id="KW-0418">Kinase</keyword>
<dbReference type="PRINTS" id="PR00344">
    <property type="entry name" value="BCTRLSENSOR"/>
</dbReference>
<dbReference type="GO" id="GO:0005524">
    <property type="term" value="F:ATP binding"/>
    <property type="evidence" value="ECO:0007669"/>
    <property type="project" value="UniProtKB-UniRule"/>
</dbReference>
<evidence type="ECO:0000256" key="1">
    <source>
        <dbReference type="ARBA" id="ARBA00004305"/>
    </source>
</evidence>
<dbReference type="InterPro" id="IPR018955">
    <property type="entry name" value="BCDHK/PDK_N"/>
</dbReference>
<dbReference type="OMA" id="WSYPPSA"/>
<dbReference type="OrthoDB" id="407390at2759"/>
<evidence type="ECO:0000259" key="11">
    <source>
        <dbReference type="PROSITE" id="PS50109"/>
    </source>
</evidence>
<organism evidence="12 13">
    <name type="scientific">Vitrella brassicaformis (strain CCMP3155)</name>
    <dbReference type="NCBI Taxonomy" id="1169540"/>
    <lineage>
        <taxon>Eukaryota</taxon>
        <taxon>Sar</taxon>
        <taxon>Alveolata</taxon>
        <taxon>Colpodellida</taxon>
        <taxon>Vitrellaceae</taxon>
        <taxon>Vitrella</taxon>
    </lineage>
</organism>
<gene>
    <name evidence="12" type="ORF">Vbra_9105</name>
</gene>
<dbReference type="GO" id="GO:0010906">
    <property type="term" value="P:regulation of glucose metabolic process"/>
    <property type="evidence" value="ECO:0007669"/>
    <property type="project" value="TreeGrafter"/>
</dbReference>
<dbReference type="SMART" id="SM00387">
    <property type="entry name" value="HATPase_c"/>
    <property type="match status" value="1"/>
</dbReference>
<evidence type="ECO:0000256" key="5">
    <source>
        <dbReference type="ARBA" id="ARBA00022741"/>
    </source>
</evidence>
<keyword evidence="4 10" id="KW-0808">Transferase</keyword>
<evidence type="ECO:0000256" key="6">
    <source>
        <dbReference type="ARBA" id="ARBA00022777"/>
    </source>
</evidence>
<keyword evidence="13" id="KW-1185">Reference proteome</keyword>
<dbReference type="InParanoid" id="A0A0G4FF11"/>
<proteinExistence type="inferred from homology"/>
<dbReference type="VEuPathDB" id="CryptoDB:Vbra_9105"/>
<evidence type="ECO:0000256" key="10">
    <source>
        <dbReference type="RuleBase" id="RU366032"/>
    </source>
</evidence>
<evidence type="ECO:0000256" key="7">
    <source>
        <dbReference type="ARBA" id="ARBA00022840"/>
    </source>
</evidence>
<dbReference type="SUPFAM" id="SSF69012">
    <property type="entry name" value="alpha-ketoacid dehydrogenase kinase, N-terminal domain"/>
    <property type="match status" value="1"/>
</dbReference>
<evidence type="ECO:0000256" key="3">
    <source>
        <dbReference type="ARBA" id="ARBA00022553"/>
    </source>
</evidence>
<dbReference type="PANTHER" id="PTHR11947:SF20">
    <property type="entry name" value="[3-METHYL-2-OXOBUTANOATE DEHYDROGENASE [LIPOAMIDE]] KINASE, MITOCHONDRIAL"/>
    <property type="match status" value="1"/>
</dbReference>
<dbReference type="InterPro" id="IPR036784">
    <property type="entry name" value="AK/P_DHK_N_sf"/>
</dbReference>
<dbReference type="InterPro" id="IPR004358">
    <property type="entry name" value="Sig_transdc_His_kin-like_C"/>
</dbReference>
<feature type="domain" description="Histidine kinase" evidence="11">
    <location>
        <begin position="288"/>
        <end position="440"/>
    </location>
</feature>
<protein>
    <recommendedName>
        <fullName evidence="10">Protein-serine/threonine kinase</fullName>
        <ecNumber evidence="10">2.7.11.-</ecNumber>
    </recommendedName>
</protein>
<keyword evidence="8" id="KW-0809">Transit peptide</keyword>
<sequence length="485" mass="53614">MGTLRHNSVQPTCAVLVPSPFPTSRERRSTPGLPISYLSMSSIVSTNAAMSAGKRALGLSAAGGGEGMFCNLDKLWQRIGAIESYAHRTAIQPMTMQALLQTNSYGDSALIKNAEWVRQQLSIRLAHRLYDFHRLPFIVIGNPFVRQTYDTYYMTFAKLLKVPSIDSKKAETDFIKFLEEQRGAHDRTVDFMGQGLKQLQMVCPDLKIDAFLDRFFLFRISRRTMIDHLVALHYPRSGWAGCINLECKPADVIRDRAEEVRESCRHTYGIAPLCNIGGNINTAFPFIPEHLSLIVIEILKNSMRATVEFYTMGNSLQSPLEDSPPPLITDESELPPVVVDVFKGKEDVIIKISDKGGGIPPAKLAKIWEFGYSTVSDSNANFGAANQVNLAGNFIRADMAGYGFGLPLSRAFARYFGGDLTVQSYMGVGTDVIITLNHIGDQVERLALEERPDLHGGAGACSHVTQVPPYNGRMANGTQSINQRM</sequence>
<dbReference type="GO" id="GO:0005759">
    <property type="term" value="C:mitochondrial matrix"/>
    <property type="evidence" value="ECO:0007669"/>
    <property type="project" value="UniProtKB-SubCell"/>
</dbReference>
<dbReference type="Gene3D" id="3.30.565.10">
    <property type="entry name" value="Histidine kinase-like ATPase, C-terminal domain"/>
    <property type="match status" value="1"/>
</dbReference>
<dbReference type="PANTHER" id="PTHR11947">
    <property type="entry name" value="PYRUVATE DEHYDROGENASE KINASE"/>
    <property type="match status" value="1"/>
</dbReference>
<accession>A0A0G4FF11</accession>
<evidence type="ECO:0000256" key="2">
    <source>
        <dbReference type="ARBA" id="ARBA00006155"/>
    </source>
</evidence>